<dbReference type="InterPro" id="IPR015797">
    <property type="entry name" value="NUDIX_hydrolase-like_dom_sf"/>
</dbReference>
<evidence type="ECO:0000256" key="1">
    <source>
        <dbReference type="ARBA" id="ARBA00001946"/>
    </source>
</evidence>
<proteinExistence type="predicted"/>
<dbReference type="PANTHER" id="PTHR43046:SF14">
    <property type="entry name" value="MUTT_NUDIX FAMILY PROTEIN"/>
    <property type="match status" value="1"/>
</dbReference>
<dbReference type="EMBL" id="JBHLSV010000001">
    <property type="protein sequence ID" value="MFC0672452.1"/>
    <property type="molecule type" value="Genomic_DNA"/>
</dbReference>
<organism evidence="4 5">
    <name type="scientific">Brachybacterium hainanense</name>
    <dbReference type="NCBI Taxonomy" id="1541174"/>
    <lineage>
        <taxon>Bacteria</taxon>
        <taxon>Bacillati</taxon>
        <taxon>Actinomycetota</taxon>
        <taxon>Actinomycetes</taxon>
        <taxon>Micrococcales</taxon>
        <taxon>Dermabacteraceae</taxon>
        <taxon>Brachybacterium</taxon>
    </lineage>
</organism>
<evidence type="ECO:0000313" key="5">
    <source>
        <dbReference type="Proteomes" id="UP001589793"/>
    </source>
</evidence>
<dbReference type="RefSeq" id="WP_376977254.1">
    <property type="nucleotide sequence ID" value="NZ_JBHLSV010000001.1"/>
</dbReference>
<dbReference type="SUPFAM" id="SSF55811">
    <property type="entry name" value="Nudix"/>
    <property type="match status" value="1"/>
</dbReference>
<feature type="domain" description="Nudix hydrolase" evidence="3">
    <location>
        <begin position="1"/>
        <end position="135"/>
    </location>
</feature>
<dbReference type="PROSITE" id="PS51462">
    <property type="entry name" value="NUDIX"/>
    <property type="match status" value="1"/>
</dbReference>
<comment type="cofactor">
    <cofactor evidence="1">
        <name>Mg(2+)</name>
        <dbReference type="ChEBI" id="CHEBI:18420"/>
    </cofactor>
</comment>
<reference evidence="4 5" key="1">
    <citation type="submission" date="2024-09" db="EMBL/GenBank/DDBJ databases">
        <authorList>
            <person name="Sun Q."/>
            <person name="Mori K."/>
        </authorList>
    </citation>
    <scope>NUCLEOTIDE SEQUENCE [LARGE SCALE GENOMIC DNA]</scope>
    <source>
        <strain evidence="4 5">CICC 10874</strain>
    </source>
</reference>
<name>A0ABV6R648_9MICO</name>
<protein>
    <submittedName>
        <fullName evidence="4">NUDIX domain-containing protein</fullName>
    </submittedName>
</protein>
<dbReference type="Pfam" id="PF00293">
    <property type="entry name" value="NUDIX"/>
    <property type="match status" value="1"/>
</dbReference>
<sequence length="153" mass="16884">MKALILRDDAILLNRSQIRQADGTVQDVYDLPGGGQEFGETQEQALVRECREEIGAEIRVHGAALVFELQRRGTDRGEVEFQQVNVAFWAELREGEVPGLGPEPDHAQLGTAWLPIARLDRYVVYPPAVAAWLRADPGSRPFGLGMLEIPPVG</sequence>
<dbReference type="Proteomes" id="UP001589793">
    <property type="component" value="Unassembled WGS sequence"/>
</dbReference>
<keyword evidence="5" id="KW-1185">Reference proteome</keyword>
<dbReference type="PRINTS" id="PR00502">
    <property type="entry name" value="NUDIXFAMILY"/>
</dbReference>
<comment type="caution">
    <text evidence="4">The sequence shown here is derived from an EMBL/GenBank/DDBJ whole genome shotgun (WGS) entry which is preliminary data.</text>
</comment>
<dbReference type="InterPro" id="IPR020476">
    <property type="entry name" value="Nudix_hydrolase"/>
</dbReference>
<keyword evidence="2" id="KW-0378">Hydrolase</keyword>
<dbReference type="Gene3D" id="3.90.79.10">
    <property type="entry name" value="Nucleoside Triphosphate Pyrophosphohydrolase"/>
    <property type="match status" value="1"/>
</dbReference>
<accession>A0ABV6R648</accession>
<evidence type="ECO:0000313" key="4">
    <source>
        <dbReference type="EMBL" id="MFC0672452.1"/>
    </source>
</evidence>
<dbReference type="InterPro" id="IPR000086">
    <property type="entry name" value="NUDIX_hydrolase_dom"/>
</dbReference>
<evidence type="ECO:0000256" key="2">
    <source>
        <dbReference type="ARBA" id="ARBA00022801"/>
    </source>
</evidence>
<gene>
    <name evidence="4" type="ORF">ACFFF6_00625</name>
</gene>
<dbReference type="PANTHER" id="PTHR43046">
    <property type="entry name" value="GDP-MANNOSE MANNOSYL HYDROLASE"/>
    <property type="match status" value="1"/>
</dbReference>
<evidence type="ECO:0000259" key="3">
    <source>
        <dbReference type="PROSITE" id="PS51462"/>
    </source>
</evidence>